<protein>
    <submittedName>
        <fullName evidence="3">Uncharacterized protein</fullName>
    </submittedName>
</protein>
<dbReference type="InterPro" id="IPR036388">
    <property type="entry name" value="WH-like_DNA-bd_sf"/>
</dbReference>
<dbReference type="Proteomes" id="UP000887540">
    <property type="component" value="Unplaced"/>
</dbReference>
<dbReference type="WBParaSite" id="ACRNAN_scaffold1044.g8900.t1">
    <property type="protein sequence ID" value="ACRNAN_scaffold1044.g8900.t1"/>
    <property type="gene ID" value="ACRNAN_scaffold1044.g8900"/>
</dbReference>
<proteinExistence type="predicted"/>
<dbReference type="GO" id="GO:0005634">
    <property type="term" value="C:nucleus"/>
    <property type="evidence" value="ECO:0007669"/>
    <property type="project" value="UniProtKB-SubCell"/>
</dbReference>
<name>A0A914CGX9_9BILA</name>
<comment type="subcellular location">
    <subcellularLocation>
        <location evidence="1">Nucleus</location>
    </subcellularLocation>
</comment>
<dbReference type="SUPFAM" id="SSF46689">
    <property type="entry name" value="Homeodomain-like"/>
    <property type="match status" value="1"/>
</dbReference>
<sequence length="94" mass="10498">MHENGYSVREIAEILSAPKSTVHDDIKRFKETGLNADRAGRGKTSKAKTEENIGKVARLIQKDPSSKVNSSRKLAKKLEVLVDLLSELFEKISF</sequence>
<dbReference type="InterPro" id="IPR009057">
    <property type="entry name" value="Homeodomain-like_sf"/>
</dbReference>
<organism evidence="2 3">
    <name type="scientific">Acrobeloides nanus</name>
    <dbReference type="NCBI Taxonomy" id="290746"/>
    <lineage>
        <taxon>Eukaryota</taxon>
        <taxon>Metazoa</taxon>
        <taxon>Ecdysozoa</taxon>
        <taxon>Nematoda</taxon>
        <taxon>Chromadorea</taxon>
        <taxon>Rhabditida</taxon>
        <taxon>Tylenchina</taxon>
        <taxon>Cephalobomorpha</taxon>
        <taxon>Cephaloboidea</taxon>
        <taxon>Cephalobidae</taxon>
        <taxon>Acrobeloides</taxon>
    </lineage>
</organism>
<dbReference type="AlphaFoldDB" id="A0A914CGX9"/>
<evidence type="ECO:0000256" key="1">
    <source>
        <dbReference type="ARBA" id="ARBA00004123"/>
    </source>
</evidence>
<accession>A0A914CGX9</accession>
<keyword evidence="2" id="KW-1185">Reference proteome</keyword>
<evidence type="ECO:0000313" key="2">
    <source>
        <dbReference type="Proteomes" id="UP000887540"/>
    </source>
</evidence>
<reference evidence="3" key="1">
    <citation type="submission" date="2022-11" db="UniProtKB">
        <authorList>
            <consortium name="WormBaseParasite"/>
        </authorList>
    </citation>
    <scope>IDENTIFICATION</scope>
</reference>
<evidence type="ECO:0000313" key="3">
    <source>
        <dbReference type="WBParaSite" id="ACRNAN_scaffold1044.g8900.t1"/>
    </source>
</evidence>
<dbReference type="Gene3D" id="1.10.10.10">
    <property type="entry name" value="Winged helix-like DNA-binding domain superfamily/Winged helix DNA-binding domain"/>
    <property type="match status" value="1"/>
</dbReference>